<keyword evidence="2" id="KW-0223">Dioxygenase</keyword>
<evidence type="ECO:0000313" key="2">
    <source>
        <dbReference type="EMBL" id="SOE46317.1"/>
    </source>
</evidence>
<dbReference type="GO" id="GO:0051213">
    <property type="term" value="F:dioxygenase activity"/>
    <property type="evidence" value="ECO:0007669"/>
    <property type="project" value="UniProtKB-KW"/>
</dbReference>
<dbReference type="PROSITE" id="PS51819">
    <property type="entry name" value="VOC"/>
    <property type="match status" value="1"/>
</dbReference>
<evidence type="ECO:0000313" key="3">
    <source>
        <dbReference type="Proteomes" id="UP000219522"/>
    </source>
</evidence>
<dbReference type="InterPro" id="IPR029068">
    <property type="entry name" value="Glyas_Bleomycin-R_OHBP_Dase"/>
</dbReference>
<gene>
    <name evidence="2" type="ORF">SAMN05446927_0119</name>
</gene>
<reference evidence="2 3" key="1">
    <citation type="submission" date="2017-09" db="EMBL/GenBank/DDBJ databases">
        <authorList>
            <person name="Varghese N."/>
            <person name="Submissions S."/>
        </authorList>
    </citation>
    <scope>NUCLEOTIDE SEQUENCE [LARGE SCALE GENOMIC DNA]</scope>
    <source>
        <strain evidence="2 3">OK806</strain>
    </source>
</reference>
<dbReference type="RefSeq" id="WP_097189546.1">
    <property type="nucleotide sequence ID" value="NZ_OCSU01000001.1"/>
</dbReference>
<evidence type="ECO:0000259" key="1">
    <source>
        <dbReference type="PROSITE" id="PS51819"/>
    </source>
</evidence>
<keyword evidence="2" id="KW-0560">Oxidoreductase</keyword>
<protein>
    <submittedName>
        <fullName evidence="2">Glyoxalase/Bleomycin resistance protein/Dioxygenase superfamily protein</fullName>
    </submittedName>
</protein>
<organism evidence="2 3">
    <name type="scientific">Caballeronia arationis</name>
    <dbReference type="NCBI Taxonomy" id="1777142"/>
    <lineage>
        <taxon>Bacteria</taxon>
        <taxon>Pseudomonadati</taxon>
        <taxon>Pseudomonadota</taxon>
        <taxon>Betaproteobacteria</taxon>
        <taxon>Burkholderiales</taxon>
        <taxon>Burkholderiaceae</taxon>
        <taxon>Caballeronia</taxon>
    </lineage>
</organism>
<dbReference type="Pfam" id="PF13669">
    <property type="entry name" value="Glyoxalase_4"/>
    <property type="match status" value="1"/>
</dbReference>
<dbReference type="Proteomes" id="UP000219522">
    <property type="component" value="Unassembled WGS sequence"/>
</dbReference>
<keyword evidence="3" id="KW-1185">Reference proteome</keyword>
<dbReference type="Gene3D" id="3.10.180.10">
    <property type="entry name" value="2,3-Dihydroxybiphenyl 1,2-Dioxygenase, domain 1"/>
    <property type="match status" value="1"/>
</dbReference>
<sequence>MESLETMTNAVPERTSLGARMQLSFVVPDLQEALKFWTETLKVGPFVVIEDLGDRHFFYRGQESPVEILIGFSYVGETQIELIEQINSAASPYTDFLESGRQGLHHFGFWPDDCEKARLELEQRGFKEVLVIQASNGGNKVTYHSGPEHVGAMFEIAPMTPERAKHFAGLKALADNWDGTRPVRWFRTRAEYMASEDCKA</sequence>
<feature type="domain" description="VOC" evidence="1">
    <location>
        <begin position="19"/>
        <end position="159"/>
    </location>
</feature>
<accession>A0A7Z7I0X6</accession>
<name>A0A7Z7I0X6_9BURK</name>
<comment type="caution">
    <text evidence="2">The sequence shown here is derived from an EMBL/GenBank/DDBJ whole genome shotgun (WGS) entry which is preliminary data.</text>
</comment>
<dbReference type="AlphaFoldDB" id="A0A7Z7I0X6"/>
<proteinExistence type="predicted"/>
<dbReference type="SUPFAM" id="SSF54593">
    <property type="entry name" value="Glyoxalase/Bleomycin resistance protein/Dihydroxybiphenyl dioxygenase"/>
    <property type="match status" value="1"/>
</dbReference>
<dbReference type="InterPro" id="IPR037523">
    <property type="entry name" value="VOC_core"/>
</dbReference>
<dbReference type="EMBL" id="OCSU01000001">
    <property type="protein sequence ID" value="SOE46317.1"/>
    <property type="molecule type" value="Genomic_DNA"/>
</dbReference>